<dbReference type="GO" id="GO:0004136">
    <property type="term" value="F:deoxyadenosine kinase activity"/>
    <property type="evidence" value="ECO:0007669"/>
    <property type="project" value="UniProtKB-EC"/>
</dbReference>
<proteinExistence type="predicted"/>
<dbReference type="Pfam" id="PF01712">
    <property type="entry name" value="dNK"/>
    <property type="match status" value="1"/>
</dbReference>
<dbReference type="PANTHER" id="PTHR10513:SF46">
    <property type="entry name" value="DEOXYGUANOSINE KINASE"/>
    <property type="match status" value="1"/>
</dbReference>
<evidence type="ECO:0000259" key="1">
    <source>
        <dbReference type="Pfam" id="PF01712"/>
    </source>
</evidence>
<dbReference type="Gene3D" id="3.40.50.300">
    <property type="entry name" value="P-loop containing nucleotide triphosphate hydrolases"/>
    <property type="match status" value="1"/>
</dbReference>
<dbReference type="GO" id="GO:0005524">
    <property type="term" value="F:ATP binding"/>
    <property type="evidence" value="ECO:0007669"/>
    <property type="project" value="InterPro"/>
</dbReference>
<dbReference type="InterPro" id="IPR027417">
    <property type="entry name" value="P-loop_NTPase"/>
</dbReference>
<accession>A0A3B0YER1</accession>
<feature type="domain" description="Deoxynucleoside kinase" evidence="1">
    <location>
        <begin position="12"/>
        <end position="204"/>
    </location>
</feature>
<dbReference type="InterPro" id="IPR031314">
    <property type="entry name" value="DNK_dom"/>
</dbReference>
<gene>
    <name evidence="2" type="ORF">MNBD_GAMMA09-3091</name>
</gene>
<evidence type="ECO:0000313" key="2">
    <source>
        <dbReference type="EMBL" id="VAW67264.1"/>
    </source>
</evidence>
<dbReference type="SUPFAM" id="SSF52540">
    <property type="entry name" value="P-loop containing nucleoside triphosphate hydrolases"/>
    <property type="match status" value="1"/>
</dbReference>
<dbReference type="AlphaFoldDB" id="A0A3B0YER1"/>
<name>A0A3B0YER1_9ZZZZ</name>
<dbReference type="PIRSF" id="PIRSF000705">
    <property type="entry name" value="DNK"/>
    <property type="match status" value="1"/>
</dbReference>
<protein>
    <submittedName>
        <fullName evidence="2">Deoxyadenosine kinase @ Deoxyguanosine kinase</fullName>
        <ecNumber evidence="2">2.7.1.113</ecNumber>
        <ecNumber evidence="2">2.7.1.76</ecNumber>
    </submittedName>
</protein>
<dbReference type="EC" id="2.7.1.76" evidence="2"/>
<organism evidence="2">
    <name type="scientific">hydrothermal vent metagenome</name>
    <dbReference type="NCBI Taxonomy" id="652676"/>
    <lineage>
        <taxon>unclassified sequences</taxon>
        <taxon>metagenomes</taxon>
        <taxon>ecological metagenomes</taxon>
    </lineage>
</organism>
<dbReference type="EMBL" id="UOFI01000093">
    <property type="protein sequence ID" value="VAW67264.1"/>
    <property type="molecule type" value="Genomic_DNA"/>
</dbReference>
<dbReference type="CDD" id="cd01673">
    <property type="entry name" value="dNK"/>
    <property type="match status" value="1"/>
</dbReference>
<dbReference type="EC" id="2.7.1.113" evidence="2"/>
<keyword evidence="2" id="KW-0808">Transferase</keyword>
<dbReference type="InterPro" id="IPR002624">
    <property type="entry name" value="DCK/DGK"/>
</dbReference>
<dbReference type="GO" id="GO:0004138">
    <property type="term" value="F:deoxyguanosine kinase activity"/>
    <property type="evidence" value="ECO:0007669"/>
    <property type="project" value="UniProtKB-EC"/>
</dbReference>
<sequence>MWVSCMDKPDFIVIEGPIGVGKTTLAKKLAGSFGSETLLEGAAENPFMSRFYENPKAAALSTQLFFLLQRARQMQELRQGDMFNPVRIADFLMEKDRIFAELTLDEDELKLYEQVYEQLTFDVPEPDLVIYLQAPVDVLLNRIENRGVYHERLIESAYLQRLSDAYVAFFYHYTDAPLLIVNAAETDFASSESDYQALLERLKTMHSGRHYYNPNPVLI</sequence>
<reference evidence="2" key="1">
    <citation type="submission" date="2018-06" db="EMBL/GenBank/DDBJ databases">
        <authorList>
            <person name="Zhirakovskaya E."/>
        </authorList>
    </citation>
    <scope>NUCLEOTIDE SEQUENCE</scope>
</reference>
<dbReference type="PANTHER" id="PTHR10513">
    <property type="entry name" value="DEOXYNUCLEOSIDE KINASE"/>
    <property type="match status" value="1"/>
</dbReference>
<keyword evidence="2" id="KW-0418">Kinase</keyword>
<dbReference type="GO" id="GO:0005737">
    <property type="term" value="C:cytoplasm"/>
    <property type="evidence" value="ECO:0007669"/>
    <property type="project" value="TreeGrafter"/>
</dbReference>
<dbReference type="InterPro" id="IPR050566">
    <property type="entry name" value="Deoxyribonucleoside_kinase"/>
</dbReference>